<evidence type="ECO:0000313" key="3">
    <source>
        <dbReference type="EMBL" id="PAB01214.1"/>
    </source>
</evidence>
<dbReference type="AlphaFoldDB" id="A0A267HS95"/>
<dbReference type="Gene3D" id="3.20.20.190">
    <property type="entry name" value="Phosphatidylinositol (PI) phosphodiesterase"/>
    <property type="match status" value="1"/>
</dbReference>
<keyword evidence="1" id="KW-0472">Membrane</keyword>
<dbReference type="Pfam" id="PF03009">
    <property type="entry name" value="GDPD"/>
    <property type="match status" value="1"/>
</dbReference>
<protein>
    <submittedName>
        <fullName evidence="3">Glycerophosphodiester phosphodiesterase</fullName>
    </submittedName>
</protein>
<feature type="domain" description="GP-PDE" evidence="2">
    <location>
        <begin position="349"/>
        <end position="579"/>
    </location>
</feature>
<organism evidence="3 4">
    <name type="scientific">Enterococcus canintestini</name>
    <dbReference type="NCBI Taxonomy" id="317010"/>
    <lineage>
        <taxon>Bacteria</taxon>
        <taxon>Bacillati</taxon>
        <taxon>Bacillota</taxon>
        <taxon>Bacilli</taxon>
        <taxon>Lactobacillales</taxon>
        <taxon>Enterococcaceae</taxon>
        <taxon>Enterococcus</taxon>
    </lineage>
</organism>
<sequence>MKYLKDSLKNTWDFLVKTNVYFRDVLLMHGFILFVVIPLLSSSTKFILKRGHIQYISYDNLSEIATQHPAVAFLLVALLLLILLLVFFEFTFLLLSVYFIEKKQAVSLKQLLRMTTIQLKKLRPSVFLFFLFYFLLILPIGGLSFNSDLLARIKIPAFIMDFIFTNRLLIISAFVLFYLILIYIGIRLIFALPEMILRDRPFKEAFKESLLITKRRFLAIVGRFIFIGGAILLITGISFTVVVGAQALVEEFFPDYALISAVFAMTLLQFFLLVNLVLSTVGIFYIIIDFMNDEGFLPDIPHWFYQEDLPTPRFESVKNTLLLFTAILFGVGVSLYNLDYLDQEIEKIPVTISHRGVSDKNGVQNSLEALEETSQTWHPDYIEMDIQMTKDHQFVVMHDFNLKNLAAVKGVPEQLTLAEIQQVTLHENGKSAKIPTFDTYLAEAKRLNQKLLVEIKTQQKDTTLIVDTFLKKYQNEIQSEHHLIQSLAFSIVESLKEKAPQLTVGYILPFNVIGPPITKADFLTMEYSTINHNFITSAEEDGKKVFVWTPNSSEDMSRMIFYEVDGIITDQMGTLNKTIRDAKEKVTYSDKLLNFVIGVG</sequence>
<feature type="transmembrane region" description="Helical" evidence="1">
    <location>
        <begin position="168"/>
        <end position="190"/>
    </location>
</feature>
<dbReference type="CDD" id="cd08579">
    <property type="entry name" value="GDPD_memb_like"/>
    <property type="match status" value="1"/>
</dbReference>
<keyword evidence="4" id="KW-1185">Reference proteome</keyword>
<keyword evidence="1" id="KW-0812">Transmembrane</keyword>
<accession>A0A267HS95</accession>
<evidence type="ECO:0000313" key="4">
    <source>
        <dbReference type="Proteomes" id="UP000216797"/>
    </source>
</evidence>
<dbReference type="InterPro" id="IPR030395">
    <property type="entry name" value="GP_PDE_dom"/>
</dbReference>
<feature type="transmembrane region" description="Helical" evidence="1">
    <location>
        <begin position="224"/>
        <end position="249"/>
    </location>
</feature>
<dbReference type="PANTHER" id="PTHR46211:SF8">
    <property type="entry name" value="PHOSPHODIESTERASE"/>
    <property type="match status" value="1"/>
</dbReference>
<dbReference type="RefSeq" id="WP_095006191.1">
    <property type="nucleotide sequence ID" value="NZ_LHUG01000004.1"/>
</dbReference>
<feature type="transmembrane region" description="Helical" evidence="1">
    <location>
        <begin position="321"/>
        <end position="338"/>
    </location>
</feature>
<evidence type="ECO:0000259" key="2">
    <source>
        <dbReference type="PROSITE" id="PS51704"/>
    </source>
</evidence>
<dbReference type="Pfam" id="PF10110">
    <property type="entry name" value="GPDPase_memb"/>
    <property type="match status" value="1"/>
</dbReference>
<feature type="transmembrane region" description="Helical" evidence="1">
    <location>
        <begin position="70"/>
        <end position="100"/>
    </location>
</feature>
<evidence type="ECO:0000256" key="1">
    <source>
        <dbReference type="SAM" id="Phobius"/>
    </source>
</evidence>
<dbReference type="Proteomes" id="UP000216797">
    <property type="component" value="Unassembled WGS sequence"/>
</dbReference>
<proteinExistence type="predicted"/>
<gene>
    <name evidence="3" type="ORF">AKL21_04200</name>
</gene>
<dbReference type="PROSITE" id="PS51704">
    <property type="entry name" value="GP_PDE"/>
    <property type="match status" value="1"/>
</dbReference>
<name>A0A267HS95_9ENTE</name>
<feature type="transmembrane region" description="Helical" evidence="1">
    <location>
        <begin position="121"/>
        <end position="140"/>
    </location>
</feature>
<dbReference type="SUPFAM" id="SSF51695">
    <property type="entry name" value="PLC-like phosphodiesterases"/>
    <property type="match status" value="1"/>
</dbReference>
<reference evidence="3 4" key="1">
    <citation type="submission" date="2015-08" db="EMBL/GenBank/DDBJ databases">
        <title>Enterococcus genome sequence.</title>
        <authorList>
            <person name="Acedo J.Z."/>
            <person name="Vederas J.C."/>
        </authorList>
    </citation>
    <scope>NUCLEOTIDE SEQUENCE [LARGE SCALE GENOMIC DNA]</scope>
    <source>
        <strain evidence="3 4">49</strain>
    </source>
</reference>
<feature type="transmembrane region" description="Helical" evidence="1">
    <location>
        <begin position="261"/>
        <end position="288"/>
    </location>
</feature>
<feature type="transmembrane region" description="Helical" evidence="1">
    <location>
        <begin position="21"/>
        <end position="40"/>
    </location>
</feature>
<dbReference type="InterPro" id="IPR017946">
    <property type="entry name" value="PLC-like_Pdiesterase_TIM-brl"/>
</dbReference>
<comment type="caution">
    <text evidence="3">The sequence shown here is derived from an EMBL/GenBank/DDBJ whole genome shotgun (WGS) entry which is preliminary data.</text>
</comment>
<dbReference type="GO" id="GO:0008081">
    <property type="term" value="F:phosphoric diester hydrolase activity"/>
    <property type="evidence" value="ECO:0007669"/>
    <property type="project" value="InterPro"/>
</dbReference>
<dbReference type="InterPro" id="IPR018476">
    <property type="entry name" value="GlyceroP-diester-Pdiesterase_M"/>
</dbReference>
<dbReference type="EMBL" id="LHUG01000004">
    <property type="protein sequence ID" value="PAB01214.1"/>
    <property type="molecule type" value="Genomic_DNA"/>
</dbReference>
<keyword evidence="1" id="KW-1133">Transmembrane helix</keyword>
<dbReference type="PANTHER" id="PTHR46211">
    <property type="entry name" value="GLYCEROPHOSPHORYL DIESTER PHOSPHODIESTERASE"/>
    <property type="match status" value="1"/>
</dbReference>
<dbReference type="GO" id="GO:0006629">
    <property type="term" value="P:lipid metabolic process"/>
    <property type="evidence" value="ECO:0007669"/>
    <property type="project" value="InterPro"/>
</dbReference>